<sequence>MTTVTKQILRNRNTCIITLRNIIALCCIRPQYCCRGLYILSNAYKLVGLWATSVPFHLSFSFSLCGKHDLY</sequence>
<reference evidence="1" key="2">
    <citation type="submission" date="2013-05" db="EMBL/GenBank/DDBJ databases">
        <authorList>
            <person name="Carter J.-M."/>
            <person name="Baker S.C."/>
            <person name="Pink R."/>
            <person name="Carter D.R.F."/>
            <person name="Collins A."/>
            <person name="Tomlin J."/>
            <person name="Gibbs M."/>
            <person name="Breuker C.J."/>
        </authorList>
    </citation>
    <scope>NUCLEOTIDE SEQUENCE</scope>
    <source>
        <tissue evidence="1">Ovary</tissue>
    </source>
</reference>
<proteinExistence type="predicted"/>
<name>S4PT16_9NEOP</name>
<dbReference type="EMBL" id="GAIX01012823">
    <property type="protein sequence ID" value="JAA79737.1"/>
    <property type="molecule type" value="Transcribed_RNA"/>
</dbReference>
<organism evidence="1">
    <name type="scientific">Pararge aegeria</name>
    <name type="common">speckled wood butterfly</name>
    <dbReference type="NCBI Taxonomy" id="116150"/>
    <lineage>
        <taxon>Eukaryota</taxon>
        <taxon>Metazoa</taxon>
        <taxon>Ecdysozoa</taxon>
        <taxon>Arthropoda</taxon>
        <taxon>Hexapoda</taxon>
        <taxon>Insecta</taxon>
        <taxon>Pterygota</taxon>
        <taxon>Neoptera</taxon>
        <taxon>Endopterygota</taxon>
        <taxon>Lepidoptera</taxon>
        <taxon>Glossata</taxon>
        <taxon>Ditrysia</taxon>
        <taxon>Papilionoidea</taxon>
        <taxon>Nymphalidae</taxon>
        <taxon>Satyrinae</taxon>
        <taxon>Satyrini</taxon>
        <taxon>Parargina</taxon>
        <taxon>Pararge</taxon>
    </lineage>
</organism>
<evidence type="ECO:0000313" key="1">
    <source>
        <dbReference type="EMBL" id="JAA79737.1"/>
    </source>
</evidence>
<dbReference type="AlphaFoldDB" id="S4PT16"/>
<protein>
    <submittedName>
        <fullName evidence="1">Uncharacterized protein</fullName>
    </submittedName>
</protein>
<reference evidence="1" key="1">
    <citation type="journal article" date="2013" name="BMC Genomics">
        <title>Unscrambling butterfly oogenesis.</title>
        <authorList>
            <person name="Carter J.M."/>
            <person name="Baker S.C."/>
            <person name="Pink R."/>
            <person name="Carter D.R."/>
            <person name="Collins A."/>
            <person name="Tomlin J."/>
            <person name="Gibbs M."/>
            <person name="Breuker C.J."/>
        </authorList>
    </citation>
    <scope>NUCLEOTIDE SEQUENCE</scope>
    <source>
        <tissue evidence="1">Ovary</tissue>
    </source>
</reference>
<accession>S4PT16</accession>